<dbReference type="EMBL" id="SHAH01000090">
    <property type="protein sequence ID" value="RZO74653.1"/>
    <property type="molecule type" value="Genomic_DNA"/>
</dbReference>
<dbReference type="Gene3D" id="2.120.10.30">
    <property type="entry name" value="TolB, C-terminal domain"/>
    <property type="match status" value="1"/>
</dbReference>
<dbReference type="GO" id="GO:0005576">
    <property type="term" value="C:extracellular region"/>
    <property type="evidence" value="ECO:0007669"/>
    <property type="project" value="TreeGrafter"/>
</dbReference>
<evidence type="ECO:0008006" key="5">
    <source>
        <dbReference type="Google" id="ProtNLM"/>
    </source>
</evidence>
<name>A0A520RWN9_9GAMM</name>
<dbReference type="Proteomes" id="UP000320404">
    <property type="component" value="Unassembled WGS sequence"/>
</dbReference>
<protein>
    <recommendedName>
        <fullName evidence="5">6-bladed beta-propeller</fullName>
    </recommendedName>
</protein>
<evidence type="ECO:0000313" key="3">
    <source>
        <dbReference type="EMBL" id="RZO74653.1"/>
    </source>
</evidence>
<accession>A0A520RWN9</accession>
<evidence type="ECO:0000256" key="1">
    <source>
        <dbReference type="ARBA" id="ARBA00022729"/>
    </source>
</evidence>
<reference evidence="3 4" key="1">
    <citation type="submission" date="2019-02" db="EMBL/GenBank/DDBJ databases">
        <title>Prokaryotic population dynamics and viral predation in marine succession experiment using metagenomics: the confinement effect.</title>
        <authorList>
            <person name="Haro-Moreno J.M."/>
            <person name="Rodriguez-Valera F."/>
            <person name="Lopez-Perez M."/>
        </authorList>
    </citation>
    <scope>NUCLEOTIDE SEQUENCE [LARGE SCALE GENOMIC DNA]</scope>
    <source>
        <strain evidence="3">MED-G158</strain>
    </source>
</reference>
<dbReference type="AlphaFoldDB" id="A0A520RWN9"/>
<keyword evidence="2" id="KW-0325">Glycoprotein</keyword>
<gene>
    <name evidence="3" type="ORF">EVA69_05585</name>
</gene>
<dbReference type="PANTHER" id="PTHR10680">
    <property type="entry name" value="PEPTIDYL-GLYCINE ALPHA-AMIDATING MONOOXYGENASE"/>
    <property type="match status" value="1"/>
</dbReference>
<proteinExistence type="predicted"/>
<sequence>MGGQHALQENARAVSNDRLIPHFEVDPFWPQPLPNKWILGRTIGIAVDDRDHLFVVHRDQDSMFMNQALGLDRGRAECCSAAPPILEFDPSGNLVNAWGGPGEGYTWPASNHGIEVAPDGNIWIGGNGSGDSHVLVFTRDGHFVREIGIPGEPTDSLSNVSFGRVAEIAIDETAGEAYFADGYGNKRVAVVDVATGAFKRFWGAYGNEPIDERVTYDPFEPLPQQFVGPVHCAEPSSDGLIYVCDRGADRIQVFRTDGTFVKEGQVAPLTLAGSTWDISFSPDEAQEFIYVADGGNFNIHILDRDTLEVLAEFGEGGRQPGLFFAPHSIVTDSDGNIYTTETYEGKRVQKFINRGMRPITEHRPGAPWPDSALN</sequence>
<dbReference type="PANTHER" id="PTHR10680:SF28">
    <property type="entry name" value="SMP-30_GLUCONOLACTONASE_LRE-LIKE REGION DOMAIN-CONTAINING PROTEIN"/>
    <property type="match status" value="1"/>
</dbReference>
<dbReference type="Gene3D" id="2.40.10.500">
    <property type="match status" value="1"/>
</dbReference>
<dbReference type="SUPFAM" id="SSF63829">
    <property type="entry name" value="Calcium-dependent phosphotriesterase"/>
    <property type="match status" value="1"/>
</dbReference>
<keyword evidence="1" id="KW-0732">Signal</keyword>
<dbReference type="InterPro" id="IPR011042">
    <property type="entry name" value="6-blade_b-propeller_TolB-like"/>
</dbReference>
<comment type="caution">
    <text evidence="3">The sequence shown here is derived from an EMBL/GenBank/DDBJ whole genome shotgun (WGS) entry which is preliminary data.</text>
</comment>
<evidence type="ECO:0000313" key="4">
    <source>
        <dbReference type="Proteomes" id="UP000320404"/>
    </source>
</evidence>
<evidence type="ECO:0000256" key="2">
    <source>
        <dbReference type="ARBA" id="ARBA00023180"/>
    </source>
</evidence>
<organism evidence="3 4">
    <name type="scientific">OM182 bacterium</name>
    <dbReference type="NCBI Taxonomy" id="2510334"/>
    <lineage>
        <taxon>Bacteria</taxon>
        <taxon>Pseudomonadati</taxon>
        <taxon>Pseudomonadota</taxon>
        <taxon>Gammaproteobacteria</taxon>
        <taxon>OMG group</taxon>
        <taxon>OM182 clade</taxon>
    </lineage>
</organism>